<organism evidence="1 2">
    <name type="scientific">Colletotrichum scovillei</name>
    <dbReference type="NCBI Taxonomy" id="1209932"/>
    <lineage>
        <taxon>Eukaryota</taxon>
        <taxon>Fungi</taxon>
        <taxon>Dikarya</taxon>
        <taxon>Ascomycota</taxon>
        <taxon>Pezizomycotina</taxon>
        <taxon>Sordariomycetes</taxon>
        <taxon>Hypocreomycetidae</taxon>
        <taxon>Glomerellales</taxon>
        <taxon>Glomerellaceae</taxon>
        <taxon>Colletotrichum</taxon>
        <taxon>Colletotrichum acutatum species complex</taxon>
    </lineage>
</organism>
<dbReference type="AlphaFoldDB" id="A0A9P7R071"/>
<dbReference type="EMBL" id="JAESDN010000009">
    <property type="protein sequence ID" value="KAG7045502.1"/>
    <property type="molecule type" value="Genomic_DNA"/>
</dbReference>
<proteinExistence type="predicted"/>
<comment type="caution">
    <text evidence="1">The sequence shown here is derived from an EMBL/GenBank/DDBJ whole genome shotgun (WGS) entry which is preliminary data.</text>
</comment>
<feature type="non-terminal residue" evidence="1">
    <location>
        <position position="55"/>
    </location>
</feature>
<reference evidence="1" key="1">
    <citation type="submission" date="2021-05" db="EMBL/GenBank/DDBJ databases">
        <title>Comparative genomics of three Colletotrichum scovillei strains and genetic complementation revealed genes involved fungal growth and virulence on chili pepper.</title>
        <authorList>
            <person name="Hsieh D.-K."/>
            <person name="Chuang S.-C."/>
            <person name="Chen C.-Y."/>
            <person name="Chao Y.-T."/>
            <person name="Lu M.-Y.J."/>
            <person name="Lee M.-H."/>
            <person name="Shih M.-C."/>
        </authorList>
    </citation>
    <scope>NUCLEOTIDE SEQUENCE</scope>
    <source>
        <strain evidence="1">Coll-153</strain>
    </source>
</reference>
<accession>A0A9P7R071</accession>
<dbReference type="Proteomes" id="UP000699042">
    <property type="component" value="Unassembled WGS sequence"/>
</dbReference>
<name>A0A9P7R071_9PEZI</name>
<gene>
    <name evidence="1" type="ORF">JMJ77_009583</name>
</gene>
<evidence type="ECO:0000313" key="2">
    <source>
        <dbReference type="Proteomes" id="UP000699042"/>
    </source>
</evidence>
<protein>
    <submittedName>
        <fullName evidence="1">Uncharacterized protein</fullName>
    </submittedName>
</protein>
<sequence>MVISASYHIHLAMYQAPFVSEPFLLLQDPLACRYGRVITFSPYQGKVRAMESKTV</sequence>
<evidence type="ECO:0000313" key="1">
    <source>
        <dbReference type="EMBL" id="KAG7045502.1"/>
    </source>
</evidence>
<keyword evidence="2" id="KW-1185">Reference proteome</keyword>